<name>A0A6M3IUN9_9ZZZZ</name>
<accession>A0A6M3IUN9</accession>
<sequence length="140" mass="16174">MTVYAKPLRKKLEDLTIDILGFPYKVEFVKDLIKRFNVAGCASIWGSEIQIDPEVSNLDIISSIFHEIIEVMLRKTETKYEHEIVSRFETFLMLLLVDNPELLEVALETAKKEGQSIKNRRTKGIKGLVKRRKGKSRKPL</sequence>
<proteinExistence type="predicted"/>
<organism evidence="2">
    <name type="scientific">viral metagenome</name>
    <dbReference type="NCBI Taxonomy" id="1070528"/>
    <lineage>
        <taxon>unclassified sequences</taxon>
        <taxon>metagenomes</taxon>
        <taxon>organismal metagenomes</taxon>
    </lineage>
</organism>
<reference evidence="2" key="1">
    <citation type="submission" date="2020-03" db="EMBL/GenBank/DDBJ databases">
        <title>The deep terrestrial virosphere.</title>
        <authorList>
            <person name="Holmfeldt K."/>
            <person name="Nilsson E."/>
            <person name="Simone D."/>
            <person name="Lopez-Fernandez M."/>
            <person name="Wu X."/>
            <person name="de Brujin I."/>
            <person name="Lundin D."/>
            <person name="Andersson A."/>
            <person name="Bertilsson S."/>
            <person name="Dopson M."/>
        </authorList>
    </citation>
    <scope>NUCLEOTIDE SEQUENCE</scope>
    <source>
        <strain evidence="3">MM415A00818</strain>
        <strain evidence="2">MM415B00985</strain>
    </source>
</reference>
<evidence type="ECO:0000313" key="3">
    <source>
        <dbReference type="EMBL" id="QJA79933.1"/>
    </source>
</evidence>
<feature type="region of interest" description="Disordered" evidence="1">
    <location>
        <begin position="119"/>
        <end position="140"/>
    </location>
</feature>
<gene>
    <name evidence="3" type="ORF">MM415A00818_0022</name>
    <name evidence="2" type="ORF">MM415B00985_0014</name>
</gene>
<evidence type="ECO:0000313" key="2">
    <source>
        <dbReference type="EMBL" id="QJA61180.1"/>
    </source>
</evidence>
<dbReference type="AlphaFoldDB" id="A0A6M3IUN9"/>
<dbReference type="EMBL" id="MT142399">
    <property type="protein sequence ID" value="QJA79933.1"/>
    <property type="molecule type" value="Genomic_DNA"/>
</dbReference>
<evidence type="ECO:0000256" key="1">
    <source>
        <dbReference type="SAM" id="MobiDB-lite"/>
    </source>
</evidence>
<dbReference type="EMBL" id="MT141433">
    <property type="protein sequence ID" value="QJA61180.1"/>
    <property type="molecule type" value="Genomic_DNA"/>
</dbReference>
<protein>
    <submittedName>
        <fullName evidence="2">Uncharacterized protein</fullName>
    </submittedName>
</protein>